<dbReference type="PROSITE" id="PS50833">
    <property type="entry name" value="BRIX"/>
    <property type="match status" value="1"/>
</dbReference>
<dbReference type="GO" id="GO:0030687">
    <property type="term" value="C:preribosome, large subunit precursor"/>
    <property type="evidence" value="ECO:0007669"/>
    <property type="project" value="TreeGrafter"/>
</dbReference>
<dbReference type="Pfam" id="PF04427">
    <property type="entry name" value="Brix"/>
    <property type="match status" value="1"/>
</dbReference>
<feature type="region of interest" description="Disordered" evidence="1">
    <location>
        <begin position="1"/>
        <end position="40"/>
    </location>
</feature>
<dbReference type="GO" id="GO:0042134">
    <property type="term" value="F:rRNA primary transcript binding"/>
    <property type="evidence" value="ECO:0007669"/>
    <property type="project" value="InterPro"/>
</dbReference>
<dbReference type="SUPFAM" id="SSF52954">
    <property type="entry name" value="Class II aaRS ABD-related"/>
    <property type="match status" value="1"/>
</dbReference>
<dbReference type="PANTHER" id="PTHR22734:SF3">
    <property type="entry name" value="RIBOSOME PRODUCTION FACTOR 1"/>
    <property type="match status" value="1"/>
</dbReference>
<dbReference type="AlphaFoldDB" id="A0A6U3UYI3"/>
<feature type="region of interest" description="Disordered" evidence="1">
    <location>
        <begin position="60"/>
        <end position="82"/>
    </location>
</feature>
<feature type="compositionally biased region" description="Basic and acidic residues" evidence="1">
    <location>
        <begin position="60"/>
        <end position="75"/>
    </location>
</feature>
<evidence type="ECO:0000259" key="2">
    <source>
        <dbReference type="PROSITE" id="PS50833"/>
    </source>
</evidence>
<reference evidence="3" key="1">
    <citation type="submission" date="2021-01" db="EMBL/GenBank/DDBJ databases">
        <authorList>
            <person name="Corre E."/>
            <person name="Pelletier E."/>
            <person name="Niang G."/>
            <person name="Scheremetjew M."/>
            <person name="Finn R."/>
            <person name="Kale V."/>
            <person name="Holt S."/>
            <person name="Cochrane G."/>
            <person name="Meng A."/>
            <person name="Brown T."/>
            <person name="Cohen L."/>
        </authorList>
    </citation>
    <scope>NUCLEOTIDE SEQUENCE</scope>
    <source>
        <strain evidence="3">GSO104</strain>
    </source>
</reference>
<evidence type="ECO:0000256" key="1">
    <source>
        <dbReference type="SAM" id="MobiDB-lite"/>
    </source>
</evidence>
<feature type="compositionally biased region" description="Basic and acidic residues" evidence="1">
    <location>
        <begin position="1"/>
        <end position="10"/>
    </location>
</feature>
<dbReference type="GO" id="GO:0000470">
    <property type="term" value="P:maturation of LSU-rRNA"/>
    <property type="evidence" value="ECO:0007669"/>
    <property type="project" value="TreeGrafter"/>
</dbReference>
<name>A0A6U3UYI3_9STRA</name>
<dbReference type="Gene3D" id="3.40.50.10480">
    <property type="entry name" value="Probable brix-domain ribosomal biogenesis protein"/>
    <property type="match status" value="1"/>
</dbReference>
<accession>A0A6U3UYI3</accession>
<dbReference type="SMART" id="SM00879">
    <property type="entry name" value="Brix"/>
    <property type="match status" value="1"/>
</dbReference>
<protein>
    <recommendedName>
        <fullName evidence="2">Brix domain-containing protein</fullName>
    </recommendedName>
</protein>
<sequence>MGKKKADPSLKGKKPTNTSKAVKSRPVTKNPGGIRNKLKRSEMYGRYLLEKKAKKRELRLQRSKEAEELGEDAQHVKQTPRTLDNTREVEQTLVRPDDEEVMADEMEDEFAPYFSDEIRPKILLTTRPMPSGELFHFIGDLMRFFPQLFYYPRKSYSIKDICRYAINRDFTHLMVLSEKSKVCNGMIISHLRPSPDHVGGNARGGPTAFFKVSNVIKSTDVPNHGNASSHVPELVLNGFGTRLGHRAGRFLGSLFPHNAQFKGRQVATFHNQRDFIFVRHHRYVFEEGKETNKETKKPKTKARLQELGPRFTLKMKWLQEGTFDTQFGEYEWFHKRKEMDTTRRKFHL</sequence>
<evidence type="ECO:0000313" key="3">
    <source>
        <dbReference type="EMBL" id="CAE4609307.1"/>
    </source>
</evidence>
<dbReference type="GO" id="GO:0000460">
    <property type="term" value="P:maturation of 5.8S rRNA"/>
    <property type="evidence" value="ECO:0007669"/>
    <property type="project" value="TreeGrafter"/>
</dbReference>
<dbReference type="GO" id="GO:0005730">
    <property type="term" value="C:nucleolus"/>
    <property type="evidence" value="ECO:0007669"/>
    <property type="project" value="TreeGrafter"/>
</dbReference>
<dbReference type="EMBL" id="HBNS01020139">
    <property type="protein sequence ID" value="CAE4609307.1"/>
    <property type="molecule type" value="Transcribed_RNA"/>
</dbReference>
<proteinExistence type="predicted"/>
<organism evidence="3">
    <name type="scientific">Ditylum brightwellii</name>
    <dbReference type="NCBI Taxonomy" id="49249"/>
    <lineage>
        <taxon>Eukaryota</taxon>
        <taxon>Sar</taxon>
        <taxon>Stramenopiles</taxon>
        <taxon>Ochrophyta</taxon>
        <taxon>Bacillariophyta</taxon>
        <taxon>Mediophyceae</taxon>
        <taxon>Lithodesmiophycidae</taxon>
        <taxon>Lithodesmiales</taxon>
        <taxon>Lithodesmiaceae</taxon>
        <taxon>Ditylum</taxon>
    </lineage>
</organism>
<dbReference type="PANTHER" id="PTHR22734">
    <property type="entry name" value="U3 SMALL NUCLEOLAR RIBONUCLEOPROTEIN PROTEIN IMP4"/>
    <property type="match status" value="1"/>
</dbReference>
<dbReference type="InterPro" id="IPR044281">
    <property type="entry name" value="IMP4/RPF1"/>
</dbReference>
<feature type="domain" description="Brix" evidence="2">
    <location>
        <begin position="120"/>
        <end position="324"/>
    </location>
</feature>
<dbReference type="InterPro" id="IPR007109">
    <property type="entry name" value="Brix"/>
</dbReference>
<gene>
    <name evidence="3" type="ORF">DBRI00130_LOCUS15999</name>
</gene>